<evidence type="ECO:0000313" key="7">
    <source>
        <dbReference type="Proteomes" id="UP000321577"/>
    </source>
</evidence>
<organism evidence="6 7">
    <name type="scientific">Brevifollis gellanilyticus</name>
    <dbReference type="NCBI Taxonomy" id="748831"/>
    <lineage>
        <taxon>Bacteria</taxon>
        <taxon>Pseudomonadati</taxon>
        <taxon>Verrucomicrobiota</taxon>
        <taxon>Verrucomicrobiia</taxon>
        <taxon>Verrucomicrobiales</taxon>
        <taxon>Verrucomicrobiaceae</taxon>
    </lineage>
</organism>
<keyword evidence="7" id="KW-1185">Reference proteome</keyword>
<name>A0A512M2V1_9BACT</name>
<evidence type="ECO:0000256" key="3">
    <source>
        <dbReference type="ARBA" id="ARBA00023004"/>
    </source>
</evidence>
<evidence type="ECO:0000256" key="4">
    <source>
        <dbReference type="ARBA" id="ARBA00025742"/>
    </source>
</evidence>
<sequence length="289" mass="32059">MAQLGGAVVCGTNLCLGAEHAFDPNKIAILNDTHIGGAHPANAPIPTHLRDTVAWLLRQDRYPAAVIINGDLALSDGRPADYKHLTRLVEPLHQAGIPIHLTLGNHDDRDVFYKVLKEEKRPDATVVSRHVGMVSLPLANLFLLDSLKAPMVAQGLLGAEQLAWLGRMLDEHFDKPALILAHHNPRLGDDEKHFPGGLEDTEALWNLLASRTHVKAYIHGHIHHRDYSQHRGIHIVNTPATSFVLRPEVSTTGWTMAQLTENGAEFMTLTHLRDHPWDGAVRKLEWRSA</sequence>
<gene>
    <name evidence="6" type="ORF">BGE01nite_03530</name>
</gene>
<accession>A0A512M2V1</accession>
<dbReference type="EMBL" id="BKAG01000002">
    <property type="protein sequence ID" value="GEP41062.1"/>
    <property type="molecule type" value="Genomic_DNA"/>
</dbReference>
<keyword evidence="3" id="KW-0408">Iron</keyword>
<dbReference type="PANTHER" id="PTHR42988:SF2">
    <property type="entry name" value="CYCLIC NUCLEOTIDE PHOSPHODIESTERASE CBUA0032-RELATED"/>
    <property type="match status" value="1"/>
</dbReference>
<evidence type="ECO:0000313" key="6">
    <source>
        <dbReference type="EMBL" id="GEP41062.1"/>
    </source>
</evidence>
<comment type="similarity">
    <text evidence="4">Belongs to the cyclic nucleotide phosphodiesterase class-III family.</text>
</comment>
<comment type="caution">
    <text evidence="6">The sequence shown here is derived from an EMBL/GenBank/DDBJ whole genome shotgun (WGS) entry which is preliminary data.</text>
</comment>
<dbReference type="Gene3D" id="3.60.21.10">
    <property type="match status" value="1"/>
</dbReference>
<feature type="domain" description="Calcineurin-like phosphoesterase" evidence="5">
    <location>
        <begin position="26"/>
        <end position="224"/>
    </location>
</feature>
<dbReference type="Proteomes" id="UP000321577">
    <property type="component" value="Unassembled WGS sequence"/>
</dbReference>
<dbReference type="AlphaFoldDB" id="A0A512M2V1"/>
<dbReference type="GO" id="GO:0016787">
    <property type="term" value="F:hydrolase activity"/>
    <property type="evidence" value="ECO:0007669"/>
    <property type="project" value="UniProtKB-KW"/>
</dbReference>
<dbReference type="InterPro" id="IPR004843">
    <property type="entry name" value="Calcineurin-like_PHP"/>
</dbReference>
<reference evidence="6 7" key="1">
    <citation type="submission" date="2019-07" db="EMBL/GenBank/DDBJ databases">
        <title>Whole genome shotgun sequence of Brevifollis gellanilyticus NBRC 108608.</title>
        <authorList>
            <person name="Hosoyama A."/>
            <person name="Uohara A."/>
            <person name="Ohji S."/>
            <person name="Ichikawa N."/>
        </authorList>
    </citation>
    <scope>NUCLEOTIDE SEQUENCE [LARGE SCALE GENOMIC DNA]</scope>
    <source>
        <strain evidence="6 7">NBRC 108608</strain>
    </source>
</reference>
<proteinExistence type="inferred from homology"/>
<keyword evidence="1" id="KW-0479">Metal-binding</keyword>
<dbReference type="SUPFAM" id="SSF56300">
    <property type="entry name" value="Metallo-dependent phosphatases"/>
    <property type="match status" value="1"/>
</dbReference>
<evidence type="ECO:0000259" key="5">
    <source>
        <dbReference type="Pfam" id="PF00149"/>
    </source>
</evidence>
<keyword evidence="2" id="KW-0378">Hydrolase</keyword>
<dbReference type="InterPro" id="IPR029052">
    <property type="entry name" value="Metallo-depent_PP-like"/>
</dbReference>
<dbReference type="InterPro" id="IPR050884">
    <property type="entry name" value="CNP_phosphodiesterase-III"/>
</dbReference>
<evidence type="ECO:0000256" key="2">
    <source>
        <dbReference type="ARBA" id="ARBA00022801"/>
    </source>
</evidence>
<dbReference type="GO" id="GO:0046872">
    <property type="term" value="F:metal ion binding"/>
    <property type="evidence" value="ECO:0007669"/>
    <property type="project" value="UniProtKB-KW"/>
</dbReference>
<protein>
    <recommendedName>
        <fullName evidence="5">Calcineurin-like phosphoesterase domain-containing protein</fullName>
    </recommendedName>
</protein>
<dbReference type="Pfam" id="PF00149">
    <property type="entry name" value="Metallophos"/>
    <property type="match status" value="1"/>
</dbReference>
<evidence type="ECO:0000256" key="1">
    <source>
        <dbReference type="ARBA" id="ARBA00022723"/>
    </source>
</evidence>
<dbReference type="PANTHER" id="PTHR42988">
    <property type="entry name" value="PHOSPHOHYDROLASE"/>
    <property type="match status" value="1"/>
</dbReference>